<dbReference type="InterPro" id="IPR013653">
    <property type="entry name" value="GCN5-like_dom"/>
</dbReference>
<protein>
    <submittedName>
        <fullName evidence="2">GNAT family N-acetyltransferase</fullName>
    </submittedName>
</protein>
<dbReference type="Pfam" id="PF08445">
    <property type="entry name" value="FR47"/>
    <property type="match status" value="1"/>
</dbReference>
<dbReference type="EMBL" id="JBHUOG010000002">
    <property type="protein sequence ID" value="MFD2795772.1"/>
    <property type="molecule type" value="Genomic_DNA"/>
</dbReference>
<evidence type="ECO:0000313" key="3">
    <source>
        <dbReference type="Proteomes" id="UP001597479"/>
    </source>
</evidence>
<gene>
    <name evidence="2" type="ORF">ACFS27_19580</name>
</gene>
<evidence type="ECO:0000259" key="1">
    <source>
        <dbReference type="PROSITE" id="PS51186"/>
    </source>
</evidence>
<dbReference type="SUPFAM" id="SSF55729">
    <property type="entry name" value="Acyl-CoA N-acyltransferases (Nat)"/>
    <property type="match status" value="1"/>
</dbReference>
<reference evidence="3" key="1">
    <citation type="journal article" date="2019" name="Int. J. Syst. Evol. Microbiol.">
        <title>The Global Catalogue of Microorganisms (GCM) 10K type strain sequencing project: providing services to taxonomists for standard genome sequencing and annotation.</title>
        <authorList>
            <consortium name="The Broad Institute Genomics Platform"/>
            <consortium name="The Broad Institute Genome Sequencing Center for Infectious Disease"/>
            <person name="Wu L."/>
            <person name="Ma J."/>
        </authorList>
    </citation>
    <scope>NUCLEOTIDE SEQUENCE [LARGE SCALE GENOMIC DNA]</scope>
    <source>
        <strain evidence="3">CCM 7044</strain>
    </source>
</reference>
<sequence length="228" mass="23442">MPDDRAPGDRAPGDPGDRSLGRLACAWVAGWALSRGTEPPVEQAEGFRIDVGLPDHVARYVLLDSSEAAVRTVAGAVTVPGTWLKAFIAPETVAAWLPPGWTAGPPAFLMATGLRPSGAAAPDGYVVTAETRAGVTFARVLAADGGLAARGQVAVAGVDAVVDQVETEPAHQRRGLGSLVMRTLANAAVERGATTGVLGASADGRALYEVLGWRLHAPLAGFVYRTTA</sequence>
<dbReference type="InterPro" id="IPR016181">
    <property type="entry name" value="Acyl_CoA_acyltransferase"/>
</dbReference>
<dbReference type="InterPro" id="IPR000182">
    <property type="entry name" value="GNAT_dom"/>
</dbReference>
<keyword evidence="3" id="KW-1185">Reference proteome</keyword>
<dbReference type="PROSITE" id="PS51186">
    <property type="entry name" value="GNAT"/>
    <property type="match status" value="1"/>
</dbReference>
<proteinExistence type="predicted"/>
<feature type="domain" description="N-acetyltransferase" evidence="1">
    <location>
        <begin position="98"/>
        <end position="228"/>
    </location>
</feature>
<dbReference type="RefSeq" id="WP_377186184.1">
    <property type="nucleotide sequence ID" value="NZ_JBHUOG010000002.1"/>
</dbReference>
<dbReference type="Gene3D" id="3.40.630.30">
    <property type="match status" value="1"/>
</dbReference>
<evidence type="ECO:0000313" key="2">
    <source>
        <dbReference type="EMBL" id="MFD2795772.1"/>
    </source>
</evidence>
<organism evidence="2 3">
    <name type="scientific">Promicromonospora vindobonensis</name>
    <dbReference type="NCBI Taxonomy" id="195748"/>
    <lineage>
        <taxon>Bacteria</taxon>
        <taxon>Bacillati</taxon>
        <taxon>Actinomycetota</taxon>
        <taxon>Actinomycetes</taxon>
        <taxon>Micrococcales</taxon>
        <taxon>Promicromonosporaceae</taxon>
        <taxon>Promicromonospora</taxon>
    </lineage>
</organism>
<accession>A0ABW5VXY3</accession>
<name>A0ABW5VXY3_9MICO</name>
<comment type="caution">
    <text evidence="2">The sequence shown here is derived from an EMBL/GenBank/DDBJ whole genome shotgun (WGS) entry which is preliminary data.</text>
</comment>
<dbReference type="Proteomes" id="UP001597479">
    <property type="component" value="Unassembled WGS sequence"/>
</dbReference>